<dbReference type="GO" id="GO:0031956">
    <property type="term" value="F:medium-chain fatty acid-CoA ligase activity"/>
    <property type="evidence" value="ECO:0007669"/>
    <property type="project" value="TreeGrafter"/>
</dbReference>
<dbReference type="PANTHER" id="PTHR43201:SF8">
    <property type="entry name" value="ACYL-COA SYNTHETASE FAMILY MEMBER 3"/>
    <property type="match status" value="1"/>
</dbReference>
<evidence type="ECO:0000256" key="2">
    <source>
        <dbReference type="SAM" id="MobiDB-lite"/>
    </source>
</evidence>
<dbReference type="PANTHER" id="PTHR43201">
    <property type="entry name" value="ACYL-COA SYNTHETASE"/>
    <property type="match status" value="1"/>
</dbReference>
<dbReference type="EMBL" id="JAAXOT010000002">
    <property type="protein sequence ID" value="NKY55435.1"/>
    <property type="molecule type" value="Genomic_DNA"/>
</dbReference>
<dbReference type="Pfam" id="PF00501">
    <property type="entry name" value="AMP-binding"/>
    <property type="match status" value="1"/>
</dbReference>
<dbReference type="SUPFAM" id="SSF56801">
    <property type="entry name" value="Acetyl-CoA synthetase-like"/>
    <property type="match status" value="1"/>
</dbReference>
<dbReference type="InterPro" id="IPR000873">
    <property type="entry name" value="AMP-dep_synth/lig_dom"/>
</dbReference>
<name>A0A846YA99_9NOCA</name>
<reference evidence="4 5" key="1">
    <citation type="submission" date="2020-04" db="EMBL/GenBank/DDBJ databases">
        <title>MicrobeNet Type strains.</title>
        <authorList>
            <person name="Nicholson A.C."/>
        </authorList>
    </citation>
    <scope>NUCLEOTIDE SEQUENCE [LARGE SCALE GENOMIC DNA]</scope>
    <source>
        <strain evidence="4 5">JCM 3332</strain>
    </source>
</reference>
<evidence type="ECO:0000313" key="4">
    <source>
        <dbReference type="EMBL" id="NKY55435.1"/>
    </source>
</evidence>
<dbReference type="InterPro" id="IPR042099">
    <property type="entry name" value="ANL_N_sf"/>
</dbReference>
<proteinExistence type="inferred from homology"/>
<keyword evidence="5" id="KW-1185">Reference proteome</keyword>
<evidence type="ECO:0000259" key="3">
    <source>
        <dbReference type="Pfam" id="PF00501"/>
    </source>
</evidence>
<evidence type="ECO:0000313" key="5">
    <source>
        <dbReference type="Proteomes" id="UP000570678"/>
    </source>
</evidence>
<sequence length="489" mass="49992">MQAGTITTIGPAAGPPLRTAAGPSAAAESATAAATEAEYGDRAADSAPRNLEGPCRRADSPAISLVEFPLADTASAALLSRGADGILRYGNLSPALTELLDLQVHAFADREAVVEVGGGRLTYRELWHSASRVAGGLQEHGIGYGDRVAVHMPPGVRWVQAFLGALLSGAVPVLVHHGMPDGAAEKVIADSDADFVLGSAQRGCGATRSDGPRSADLPDGAAFIDDGAALNDLALLCYTDGADVNELPTGVELTNENLLSAIRSMVAALDLPTDGMRNLVLQPLAHAGGCVDQLLPTFAVGGTVVLAQGGAGVARAIAGEGVDTVAANTRILAGLLPELAVGRAGGLPTDRVVRISRSDQCLPVPGGAAADTAGQDFLAELCQVFPSARQWSVWGATETSGIGLALGPTAGPVGDVDDTVLGFPFGGTELALCGPRAASGHGELLCRGPNVSRRYWKDPQRTADRFTGTWFHTGDQVSIGRDGLVRRSA</sequence>
<organism evidence="4 5">
    <name type="scientific">Nocardia flavorosea</name>
    <dbReference type="NCBI Taxonomy" id="53429"/>
    <lineage>
        <taxon>Bacteria</taxon>
        <taxon>Bacillati</taxon>
        <taxon>Actinomycetota</taxon>
        <taxon>Actinomycetes</taxon>
        <taxon>Mycobacteriales</taxon>
        <taxon>Nocardiaceae</taxon>
        <taxon>Nocardia</taxon>
    </lineage>
</organism>
<accession>A0A846YA99</accession>
<dbReference type="GO" id="GO:0006631">
    <property type="term" value="P:fatty acid metabolic process"/>
    <property type="evidence" value="ECO:0007669"/>
    <property type="project" value="TreeGrafter"/>
</dbReference>
<dbReference type="RefSeq" id="WP_157116369.1">
    <property type="nucleotide sequence ID" value="NZ_JAAXOT010000002.1"/>
</dbReference>
<dbReference type="AlphaFoldDB" id="A0A846YA99"/>
<feature type="domain" description="AMP-dependent synthetase/ligase" evidence="3">
    <location>
        <begin position="103"/>
        <end position="456"/>
    </location>
</feature>
<evidence type="ECO:0000256" key="1">
    <source>
        <dbReference type="ARBA" id="ARBA00006432"/>
    </source>
</evidence>
<dbReference type="Proteomes" id="UP000570678">
    <property type="component" value="Unassembled WGS sequence"/>
</dbReference>
<feature type="region of interest" description="Disordered" evidence="2">
    <location>
        <begin position="1"/>
        <end position="56"/>
    </location>
</feature>
<comment type="caution">
    <text evidence="4">The sequence shown here is derived from an EMBL/GenBank/DDBJ whole genome shotgun (WGS) entry which is preliminary data.</text>
</comment>
<comment type="similarity">
    <text evidence="1">Belongs to the ATP-dependent AMP-binding enzyme family.</text>
</comment>
<protein>
    <submittedName>
        <fullName evidence="4">Long-chain fatty acid--CoA ligase</fullName>
    </submittedName>
</protein>
<dbReference type="Gene3D" id="3.40.50.12780">
    <property type="entry name" value="N-terminal domain of ligase-like"/>
    <property type="match status" value="1"/>
</dbReference>
<feature type="compositionally biased region" description="Low complexity" evidence="2">
    <location>
        <begin position="19"/>
        <end position="37"/>
    </location>
</feature>
<gene>
    <name evidence="4" type="ORF">HGA15_04495</name>
</gene>
<keyword evidence="4" id="KW-0436">Ligase</keyword>